<keyword evidence="2" id="KW-1185">Reference proteome</keyword>
<accession>A0A9Q1IHT0</accession>
<sequence length="153" mass="16801">MGSEVSRRRVNGGLETTCGRRHLSLHRIPQSAARGDPTEARALKVSASGREGGSHDQHIPPLSWNCRQEVDGRETGCTRRCVSPRLSSADISLSTALMLYQLVSFSMEALSAKGPAFPRLFPISINPLRSKHDWEEKIPEVQFSITASNLFGS</sequence>
<proteinExistence type="predicted"/>
<evidence type="ECO:0000313" key="1">
    <source>
        <dbReference type="EMBL" id="KAJ8340019.1"/>
    </source>
</evidence>
<reference evidence="1" key="1">
    <citation type="journal article" date="2023" name="Science">
        <title>Genome structures resolve the early diversification of teleost fishes.</title>
        <authorList>
            <person name="Parey E."/>
            <person name="Louis A."/>
            <person name="Montfort J."/>
            <person name="Bouchez O."/>
            <person name="Roques C."/>
            <person name="Iampietro C."/>
            <person name="Lluch J."/>
            <person name="Castinel A."/>
            <person name="Donnadieu C."/>
            <person name="Desvignes T."/>
            <person name="Floi Bucao C."/>
            <person name="Jouanno E."/>
            <person name="Wen M."/>
            <person name="Mejri S."/>
            <person name="Dirks R."/>
            <person name="Jansen H."/>
            <person name="Henkel C."/>
            <person name="Chen W.J."/>
            <person name="Zahm M."/>
            <person name="Cabau C."/>
            <person name="Klopp C."/>
            <person name="Thompson A.W."/>
            <person name="Robinson-Rechavi M."/>
            <person name="Braasch I."/>
            <person name="Lecointre G."/>
            <person name="Bobe J."/>
            <person name="Postlethwait J.H."/>
            <person name="Berthelot C."/>
            <person name="Roest Crollius H."/>
            <person name="Guiguen Y."/>
        </authorList>
    </citation>
    <scope>NUCLEOTIDE SEQUENCE</scope>
    <source>
        <strain evidence="1">WJC10195</strain>
    </source>
</reference>
<comment type="caution">
    <text evidence="1">The sequence shown here is derived from an EMBL/GenBank/DDBJ whole genome shotgun (WGS) entry which is preliminary data.</text>
</comment>
<organism evidence="1 2">
    <name type="scientific">Synaphobranchus kaupii</name>
    <name type="common">Kaup's arrowtooth eel</name>
    <dbReference type="NCBI Taxonomy" id="118154"/>
    <lineage>
        <taxon>Eukaryota</taxon>
        <taxon>Metazoa</taxon>
        <taxon>Chordata</taxon>
        <taxon>Craniata</taxon>
        <taxon>Vertebrata</taxon>
        <taxon>Euteleostomi</taxon>
        <taxon>Actinopterygii</taxon>
        <taxon>Neopterygii</taxon>
        <taxon>Teleostei</taxon>
        <taxon>Anguilliformes</taxon>
        <taxon>Synaphobranchidae</taxon>
        <taxon>Synaphobranchus</taxon>
    </lineage>
</organism>
<name>A0A9Q1IHT0_SYNKA</name>
<dbReference type="AlphaFoldDB" id="A0A9Q1IHT0"/>
<gene>
    <name evidence="1" type="ORF">SKAU_G00346520</name>
</gene>
<dbReference type="Proteomes" id="UP001152622">
    <property type="component" value="Chromosome 16"/>
</dbReference>
<protein>
    <submittedName>
        <fullName evidence="1">Uncharacterized protein</fullName>
    </submittedName>
</protein>
<evidence type="ECO:0000313" key="2">
    <source>
        <dbReference type="Proteomes" id="UP001152622"/>
    </source>
</evidence>
<dbReference type="EMBL" id="JAINUF010000016">
    <property type="protein sequence ID" value="KAJ8340019.1"/>
    <property type="molecule type" value="Genomic_DNA"/>
</dbReference>